<protein>
    <submittedName>
        <fullName evidence="1">Uncharacterized protein</fullName>
    </submittedName>
</protein>
<dbReference type="Proteomes" id="UP001177260">
    <property type="component" value="Unassembled WGS sequence"/>
</dbReference>
<evidence type="ECO:0000313" key="1">
    <source>
        <dbReference type="EMBL" id="KAK1139981.1"/>
    </source>
</evidence>
<name>A0ACC3ARC0_9EURO</name>
<reference evidence="1 2" key="1">
    <citation type="journal article" date="2023" name="ACS Omega">
        <title>Identification of the Neoaspergillic Acid Biosynthesis Gene Cluster by Establishing an In Vitro CRISPR-Ribonucleoprotein Genetic System in Aspergillus melleus.</title>
        <authorList>
            <person name="Yuan B."/>
            <person name="Grau M.F."/>
            <person name="Murata R.M."/>
            <person name="Torok T."/>
            <person name="Venkateswaran K."/>
            <person name="Stajich J.E."/>
            <person name="Wang C.C.C."/>
        </authorList>
    </citation>
    <scope>NUCLEOTIDE SEQUENCE [LARGE SCALE GENOMIC DNA]</scope>
    <source>
        <strain evidence="1 2">IMV 1140</strain>
    </source>
</reference>
<keyword evidence="2" id="KW-1185">Reference proteome</keyword>
<proteinExistence type="predicted"/>
<comment type="caution">
    <text evidence="1">The sequence shown here is derived from an EMBL/GenBank/DDBJ whole genome shotgun (WGS) entry which is preliminary data.</text>
</comment>
<sequence length="628" mass="70655">MRSISKILNTRSNRWTPLPQFPLTQTLNKTFPQGAKKTAKSSEIVSEKLCDDILHRLSPLLLRNRPVDVLDLWPGPGLWSSKINDLLQPRRHILVEPNAVFKPVLQPLVDSRSCYKLLSSNPLDVDWHSLYTKHLPEQGPSNLDRTGTLTKNDTLLVLAHPPPPGSKKDHFTPARWLASFMSSCIRNTEINLYGSVRLIAVLPPADAQTILPRTTHEIKRPGLLTECIALHAFEVAAAQDPGSWITYKGWDLVSQSAARVAQRAAEQGIVTPKDREWPPYELAPECPDPGSIPCPYVPRLKTSFHTRMMETINAEQELLAKKPLTSKNGKPPKKSVKHGRCITLLNQDNRHAFIREELVQRHAKLEELTRSLSRAAANPQADSTALRPLVNEIEAVKSAIAQQHADVHWAIIKLAPVAVDDRRAALPTGNFDDASLLWDRRPFEPLAIRPEELYPREHERTMIYFEPDLNPPAMRKLNQLEPAQRDEALRLFEALTFTLSVRPLLSVTEMFQIVLPNRSINSLVQAVPSLATFAAKTLKPDFDSLPKTIHGDARDAGGKPLDPADCYQENLDYDLSDVRLRSLSTKTLLDICFEYQKSDQQHSAMHLNRLLGGTLTSFRTGDYLTDRL</sequence>
<gene>
    <name evidence="1" type="ORF">N8T08_010977</name>
</gene>
<dbReference type="EMBL" id="JAOPJF010000093">
    <property type="protein sequence ID" value="KAK1139981.1"/>
    <property type="molecule type" value="Genomic_DNA"/>
</dbReference>
<accession>A0ACC3ARC0</accession>
<organism evidence="1 2">
    <name type="scientific">Aspergillus melleus</name>
    <dbReference type="NCBI Taxonomy" id="138277"/>
    <lineage>
        <taxon>Eukaryota</taxon>
        <taxon>Fungi</taxon>
        <taxon>Dikarya</taxon>
        <taxon>Ascomycota</taxon>
        <taxon>Pezizomycotina</taxon>
        <taxon>Eurotiomycetes</taxon>
        <taxon>Eurotiomycetidae</taxon>
        <taxon>Eurotiales</taxon>
        <taxon>Aspergillaceae</taxon>
        <taxon>Aspergillus</taxon>
        <taxon>Aspergillus subgen. Circumdati</taxon>
    </lineage>
</organism>
<evidence type="ECO:0000313" key="2">
    <source>
        <dbReference type="Proteomes" id="UP001177260"/>
    </source>
</evidence>